<dbReference type="Proteomes" id="UP000627984">
    <property type="component" value="Unassembled WGS sequence"/>
</dbReference>
<sequence>MGHLASVGPIRFGGHPARDQPLTSDARQTGPSPLLHLHRWQGYRVDLTDGSTGTVRIEGGEPPGEGEPYAAW</sequence>
<protein>
    <submittedName>
        <fullName evidence="2">Uncharacterized protein</fullName>
    </submittedName>
</protein>
<feature type="compositionally biased region" description="Polar residues" evidence="1">
    <location>
        <begin position="21"/>
        <end position="31"/>
    </location>
</feature>
<reference evidence="2" key="1">
    <citation type="journal article" date="2014" name="Int. J. Syst. Evol. Microbiol.">
        <title>Complete genome sequence of Corynebacterium casei LMG S-19264T (=DSM 44701T), isolated from a smear-ripened cheese.</title>
        <authorList>
            <consortium name="US DOE Joint Genome Institute (JGI-PGF)"/>
            <person name="Walter F."/>
            <person name="Albersmeier A."/>
            <person name="Kalinowski J."/>
            <person name="Ruckert C."/>
        </authorList>
    </citation>
    <scope>NUCLEOTIDE SEQUENCE</scope>
    <source>
        <strain evidence="2">JCM 3093</strain>
    </source>
</reference>
<reference evidence="2" key="2">
    <citation type="submission" date="2022-09" db="EMBL/GenBank/DDBJ databases">
        <authorList>
            <person name="Sun Q."/>
            <person name="Ohkuma M."/>
        </authorList>
    </citation>
    <scope>NUCLEOTIDE SEQUENCE</scope>
    <source>
        <strain evidence="2">JCM 3093</strain>
    </source>
</reference>
<gene>
    <name evidence="2" type="ORF">GCM10010126_27410</name>
</gene>
<name>A0AA37BGV4_9ACTN</name>
<comment type="caution">
    <text evidence="2">The sequence shown here is derived from an EMBL/GenBank/DDBJ whole genome shotgun (WGS) entry which is preliminary data.</text>
</comment>
<accession>A0AA37BGV4</accession>
<evidence type="ECO:0000256" key="1">
    <source>
        <dbReference type="SAM" id="MobiDB-lite"/>
    </source>
</evidence>
<dbReference type="RefSeq" id="WP_191895074.1">
    <property type="nucleotide sequence ID" value="NZ_BMQD01000007.1"/>
</dbReference>
<proteinExistence type="predicted"/>
<evidence type="ECO:0000313" key="2">
    <source>
        <dbReference type="EMBL" id="GGK66572.1"/>
    </source>
</evidence>
<evidence type="ECO:0000313" key="3">
    <source>
        <dbReference type="Proteomes" id="UP000627984"/>
    </source>
</evidence>
<dbReference type="AlphaFoldDB" id="A0AA37BGV4"/>
<organism evidence="2 3">
    <name type="scientific">Planomonospora parontospora</name>
    <dbReference type="NCBI Taxonomy" id="58119"/>
    <lineage>
        <taxon>Bacteria</taxon>
        <taxon>Bacillati</taxon>
        <taxon>Actinomycetota</taxon>
        <taxon>Actinomycetes</taxon>
        <taxon>Streptosporangiales</taxon>
        <taxon>Streptosporangiaceae</taxon>
        <taxon>Planomonospora</taxon>
    </lineage>
</organism>
<dbReference type="EMBL" id="BMQD01000007">
    <property type="protein sequence ID" value="GGK66572.1"/>
    <property type="molecule type" value="Genomic_DNA"/>
</dbReference>
<feature type="region of interest" description="Disordered" evidence="1">
    <location>
        <begin position="50"/>
        <end position="72"/>
    </location>
</feature>
<feature type="region of interest" description="Disordered" evidence="1">
    <location>
        <begin position="1"/>
        <end position="33"/>
    </location>
</feature>